<proteinExistence type="predicted"/>
<name>A0A4Q2RD41_9HYPH</name>
<dbReference type="OrthoDB" id="5346389at2"/>
<keyword evidence="3" id="KW-1185">Reference proteome</keyword>
<dbReference type="AlphaFoldDB" id="A0A4Q2RD41"/>
<dbReference type="Proteomes" id="UP000289411">
    <property type="component" value="Unassembled WGS sequence"/>
</dbReference>
<feature type="domain" description="HTH cro/C1-type" evidence="1">
    <location>
        <begin position="14"/>
        <end position="81"/>
    </location>
</feature>
<dbReference type="Pfam" id="PF17765">
    <property type="entry name" value="MLTR_LBD"/>
    <property type="match status" value="1"/>
</dbReference>
<dbReference type="InterPro" id="IPR001387">
    <property type="entry name" value="Cro/C1-type_HTH"/>
</dbReference>
<dbReference type="InterPro" id="IPR041413">
    <property type="entry name" value="MLTR_LBD"/>
</dbReference>
<sequence length="262" mass="28416">MLLPAERRRLLGAFVRSRREALTPPAEGRRRTPGLRREEVAQRCGISTAWYSWVEQGRDIALSPGTLGRLAEALRLTVAERAYLFALALQRDPAPGPEAGDGATLPPDLAAAVEAVTAPAYLLDGLWRARAWNAAAARLFGPWLEGGDPCLLAFVFRDPAARDFIVDWEERARRVIAEFRADTARAPADAGLATLVAGLRADSPDFARLWDAHAVATRDGGGRRFRHPDDGLLAYDQVTLVPAAHPDHKLVMLLPPTAAPAA</sequence>
<dbReference type="Gene3D" id="1.10.260.40">
    <property type="entry name" value="lambda repressor-like DNA-binding domains"/>
    <property type="match status" value="1"/>
</dbReference>
<evidence type="ECO:0000313" key="2">
    <source>
        <dbReference type="EMBL" id="RYB04686.1"/>
    </source>
</evidence>
<dbReference type="CDD" id="cd00093">
    <property type="entry name" value="HTH_XRE"/>
    <property type="match status" value="1"/>
</dbReference>
<dbReference type="SUPFAM" id="SSF47413">
    <property type="entry name" value="lambda repressor-like DNA-binding domains"/>
    <property type="match status" value="1"/>
</dbReference>
<accession>A0A4Q2RD41</accession>
<evidence type="ECO:0000259" key="1">
    <source>
        <dbReference type="SMART" id="SM00530"/>
    </source>
</evidence>
<dbReference type="PANTHER" id="PTHR35010:SF2">
    <property type="entry name" value="BLL4672 PROTEIN"/>
    <property type="match status" value="1"/>
</dbReference>
<dbReference type="PANTHER" id="PTHR35010">
    <property type="entry name" value="BLL4672 PROTEIN-RELATED"/>
    <property type="match status" value="1"/>
</dbReference>
<dbReference type="EMBL" id="QYBC01000009">
    <property type="protein sequence ID" value="RYB04686.1"/>
    <property type="molecule type" value="Genomic_DNA"/>
</dbReference>
<dbReference type="SMART" id="SM00530">
    <property type="entry name" value="HTH_XRE"/>
    <property type="match status" value="1"/>
</dbReference>
<dbReference type="Pfam" id="PF13560">
    <property type="entry name" value="HTH_31"/>
    <property type="match status" value="1"/>
</dbReference>
<reference evidence="2 3" key="2">
    <citation type="submission" date="2019-02" db="EMBL/GenBank/DDBJ databases">
        <title>'Lichenibacterium ramalinii' gen. nov. sp. nov., 'Lichenibacterium minor' gen. nov. sp. nov.</title>
        <authorList>
            <person name="Pankratov T."/>
        </authorList>
    </citation>
    <scope>NUCLEOTIDE SEQUENCE [LARGE SCALE GENOMIC DNA]</scope>
    <source>
        <strain evidence="2 3">RmlP001</strain>
    </source>
</reference>
<comment type="caution">
    <text evidence="2">The sequence shown here is derived from an EMBL/GenBank/DDBJ whole genome shotgun (WGS) entry which is preliminary data.</text>
</comment>
<protein>
    <submittedName>
        <fullName evidence="2">XRE family transcriptional regulator</fullName>
    </submittedName>
</protein>
<evidence type="ECO:0000313" key="3">
    <source>
        <dbReference type="Proteomes" id="UP000289411"/>
    </source>
</evidence>
<dbReference type="GO" id="GO:0003677">
    <property type="term" value="F:DNA binding"/>
    <property type="evidence" value="ECO:0007669"/>
    <property type="project" value="InterPro"/>
</dbReference>
<gene>
    <name evidence="2" type="ORF">D3272_12135</name>
</gene>
<organism evidence="2 3">
    <name type="scientific">Lichenibacterium ramalinae</name>
    <dbReference type="NCBI Taxonomy" id="2316527"/>
    <lineage>
        <taxon>Bacteria</taxon>
        <taxon>Pseudomonadati</taxon>
        <taxon>Pseudomonadota</taxon>
        <taxon>Alphaproteobacteria</taxon>
        <taxon>Hyphomicrobiales</taxon>
        <taxon>Lichenihabitantaceae</taxon>
        <taxon>Lichenibacterium</taxon>
    </lineage>
</organism>
<dbReference type="Gene3D" id="3.30.450.180">
    <property type="match status" value="1"/>
</dbReference>
<dbReference type="InterPro" id="IPR010982">
    <property type="entry name" value="Lambda_DNA-bd_dom_sf"/>
</dbReference>
<dbReference type="RefSeq" id="WP_129219446.1">
    <property type="nucleotide sequence ID" value="NZ_QYBC01000009.1"/>
</dbReference>
<reference evidence="2 3" key="1">
    <citation type="submission" date="2018-09" db="EMBL/GenBank/DDBJ databases">
        <authorList>
            <person name="Grouzdev D.S."/>
            <person name="Krutkina M.S."/>
        </authorList>
    </citation>
    <scope>NUCLEOTIDE SEQUENCE [LARGE SCALE GENOMIC DNA]</scope>
    <source>
        <strain evidence="2 3">RmlP001</strain>
    </source>
</reference>